<accession>A0A0C3CWP0</accession>
<reference evidence="2" key="2">
    <citation type="submission" date="2015-01" db="EMBL/GenBank/DDBJ databases">
        <title>Evolutionary Origins and Diversification of the Mycorrhizal Mutualists.</title>
        <authorList>
            <consortium name="DOE Joint Genome Institute"/>
            <consortium name="Mycorrhizal Genomics Consortium"/>
            <person name="Kohler A."/>
            <person name="Kuo A."/>
            <person name="Nagy L.G."/>
            <person name="Floudas D."/>
            <person name="Copeland A."/>
            <person name="Barry K.W."/>
            <person name="Cichocki N."/>
            <person name="Veneault-Fourrey C."/>
            <person name="LaButti K."/>
            <person name="Lindquist E.A."/>
            <person name="Lipzen A."/>
            <person name="Lundell T."/>
            <person name="Morin E."/>
            <person name="Murat C."/>
            <person name="Riley R."/>
            <person name="Ohm R."/>
            <person name="Sun H."/>
            <person name="Tunlid A."/>
            <person name="Henrissat B."/>
            <person name="Grigoriev I.V."/>
            <person name="Hibbett D.S."/>
            <person name="Martin F."/>
        </authorList>
    </citation>
    <scope>NUCLEOTIDE SEQUENCE [LARGE SCALE GENOMIC DNA]</scope>
    <source>
        <strain evidence="2">h7</strain>
    </source>
</reference>
<name>A0A0C3CWP0_HEBCY</name>
<sequence length="65" mass="7125">MSHDISTNRLLLISCIGASRSIRVGHDLIGDDHRNAELRFRPPSVRNQAGGGKILYLVCQPLQSA</sequence>
<gene>
    <name evidence="1" type="ORF">M413DRAFT_226617</name>
</gene>
<dbReference type="Proteomes" id="UP000053424">
    <property type="component" value="Unassembled WGS sequence"/>
</dbReference>
<dbReference type="HOGENOM" id="CLU_2849924_0_0_1"/>
<organism evidence="1 2">
    <name type="scientific">Hebeloma cylindrosporum</name>
    <dbReference type="NCBI Taxonomy" id="76867"/>
    <lineage>
        <taxon>Eukaryota</taxon>
        <taxon>Fungi</taxon>
        <taxon>Dikarya</taxon>
        <taxon>Basidiomycota</taxon>
        <taxon>Agaricomycotina</taxon>
        <taxon>Agaricomycetes</taxon>
        <taxon>Agaricomycetidae</taxon>
        <taxon>Agaricales</taxon>
        <taxon>Agaricineae</taxon>
        <taxon>Hymenogastraceae</taxon>
        <taxon>Hebeloma</taxon>
    </lineage>
</organism>
<reference evidence="1 2" key="1">
    <citation type="submission" date="2014-04" db="EMBL/GenBank/DDBJ databases">
        <authorList>
            <consortium name="DOE Joint Genome Institute"/>
            <person name="Kuo A."/>
            <person name="Gay G."/>
            <person name="Dore J."/>
            <person name="Kohler A."/>
            <person name="Nagy L.G."/>
            <person name="Floudas D."/>
            <person name="Copeland A."/>
            <person name="Barry K.W."/>
            <person name="Cichocki N."/>
            <person name="Veneault-Fourrey C."/>
            <person name="LaButti K."/>
            <person name="Lindquist E.A."/>
            <person name="Lipzen A."/>
            <person name="Lundell T."/>
            <person name="Morin E."/>
            <person name="Murat C."/>
            <person name="Sun H."/>
            <person name="Tunlid A."/>
            <person name="Henrissat B."/>
            <person name="Grigoriev I.V."/>
            <person name="Hibbett D.S."/>
            <person name="Martin F."/>
            <person name="Nordberg H.P."/>
            <person name="Cantor M.N."/>
            <person name="Hua S.X."/>
        </authorList>
    </citation>
    <scope>NUCLEOTIDE SEQUENCE [LARGE SCALE GENOMIC DNA]</scope>
    <source>
        <strain evidence="2">h7</strain>
    </source>
</reference>
<proteinExistence type="predicted"/>
<evidence type="ECO:0000313" key="2">
    <source>
        <dbReference type="Proteomes" id="UP000053424"/>
    </source>
</evidence>
<evidence type="ECO:0000313" key="1">
    <source>
        <dbReference type="EMBL" id="KIM48261.1"/>
    </source>
</evidence>
<dbReference type="EMBL" id="KN831769">
    <property type="protein sequence ID" value="KIM48261.1"/>
    <property type="molecule type" value="Genomic_DNA"/>
</dbReference>
<dbReference type="AlphaFoldDB" id="A0A0C3CWP0"/>
<keyword evidence="2" id="KW-1185">Reference proteome</keyword>
<protein>
    <submittedName>
        <fullName evidence="1">Uncharacterized protein</fullName>
    </submittedName>
</protein>